<dbReference type="SUPFAM" id="SSF88697">
    <property type="entry name" value="PUA domain-like"/>
    <property type="match status" value="1"/>
</dbReference>
<dbReference type="RefSeq" id="WP_262139640.1">
    <property type="nucleotide sequence ID" value="NZ_CP106879.1"/>
</dbReference>
<dbReference type="InterPro" id="IPR007374">
    <property type="entry name" value="ASCH_domain"/>
</dbReference>
<dbReference type="AlphaFoldDB" id="A0A9Q9T3E5"/>
<feature type="domain" description="ASCH" evidence="1">
    <location>
        <begin position="9"/>
        <end position="65"/>
    </location>
</feature>
<accession>A0A9Q9T3E5</accession>
<dbReference type="Pfam" id="PF04266">
    <property type="entry name" value="ASCH"/>
    <property type="match status" value="1"/>
</dbReference>
<evidence type="ECO:0000313" key="3">
    <source>
        <dbReference type="Proteomes" id="UP001062223"/>
    </source>
</evidence>
<dbReference type="Proteomes" id="UP001062223">
    <property type="component" value="Chromosome"/>
</dbReference>
<dbReference type="Gene3D" id="2.30.130.30">
    <property type="entry name" value="Hypothetical protein"/>
    <property type="match status" value="1"/>
</dbReference>
<sequence length="158" mass="17871">MSADRCVLLSVRPQYAHALLAGTKTAEVRRRFPDLDAGTILFVYSSSPERKVIGTLRLKAVHQLHPTTVWQRFKRMIGIDQAYLDDYLRGASNAAIVEVDEPQQWSETVTLQQLRDHLGLEPAQSYRYLDLWTAEQLEEIRSLDSGVTNTTSPAWTAA</sequence>
<protein>
    <submittedName>
        <fullName evidence="2">ASCH domain-containing protein</fullName>
    </submittedName>
</protein>
<evidence type="ECO:0000259" key="1">
    <source>
        <dbReference type="Pfam" id="PF04266"/>
    </source>
</evidence>
<name>A0A9Q9T3E5_9MICO</name>
<dbReference type="KEGG" id="cpoi:OE229_02825"/>
<evidence type="ECO:0000313" key="2">
    <source>
        <dbReference type="EMBL" id="UYC81414.1"/>
    </source>
</evidence>
<gene>
    <name evidence="2" type="ORF">OE229_02825</name>
</gene>
<organism evidence="2 3">
    <name type="scientific">Curtobacterium poinsettiae</name>
    <dbReference type="NCBI Taxonomy" id="159612"/>
    <lineage>
        <taxon>Bacteria</taxon>
        <taxon>Bacillati</taxon>
        <taxon>Actinomycetota</taxon>
        <taxon>Actinomycetes</taxon>
        <taxon>Micrococcales</taxon>
        <taxon>Microbacteriaceae</taxon>
        <taxon>Curtobacterium</taxon>
    </lineage>
</organism>
<dbReference type="EMBL" id="CP106879">
    <property type="protein sequence ID" value="UYC81414.1"/>
    <property type="molecule type" value="Genomic_DNA"/>
</dbReference>
<reference evidence="2" key="1">
    <citation type="submission" date="2022-09" db="EMBL/GenBank/DDBJ databases">
        <title>Taxonomy of Curtobacterium flaccumfaciens.</title>
        <authorList>
            <person name="Osdaghi E."/>
            <person name="Taghavi S.M."/>
            <person name="Hamidizade M."/>
            <person name="Abachi H."/>
            <person name="Fazliarab A."/>
            <person name="Baeyen S."/>
            <person name="Portier P."/>
            <person name="Van Vaerenbergh J."/>
            <person name="Jacques M.-A."/>
        </authorList>
    </citation>
    <scope>NUCLEOTIDE SEQUENCE</scope>
    <source>
        <strain evidence="2">AGQB46</strain>
    </source>
</reference>
<proteinExistence type="predicted"/>
<dbReference type="InterPro" id="IPR015947">
    <property type="entry name" value="PUA-like_sf"/>
</dbReference>